<evidence type="ECO:0000313" key="1">
    <source>
        <dbReference type="EMBL" id="EAV44483.1"/>
    </source>
</evidence>
<sequence length="127" mass="14121">MASPEIVKLLRAIADVIECGDAEKIKAVTDSLSGQAKLSRAYLTEKDKSRNSIDFSEITKKLVSAETREEGIKILSDFRLTRKALIRLGRENNVHIVREDKVSIIETKIVEALVGSRINSKAIRGDK</sequence>
<organism evidence="1 2">
    <name type="scientific">Roseibium aggregatum (strain ATCC 25650 / DSM 13394 / JCM 20685 / NBRC 16684 / NCIMB 2208 / IAM 12614 / B1)</name>
    <name type="common">Stappia aggregata</name>
    <dbReference type="NCBI Taxonomy" id="384765"/>
    <lineage>
        <taxon>Bacteria</taxon>
        <taxon>Pseudomonadati</taxon>
        <taxon>Pseudomonadota</taxon>
        <taxon>Alphaproteobacteria</taxon>
        <taxon>Hyphomicrobiales</taxon>
        <taxon>Stappiaceae</taxon>
        <taxon>Roseibium</taxon>
    </lineage>
</organism>
<dbReference type="Proteomes" id="UP000004848">
    <property type="component" value="Unassembled WGS sequence"/>
</dbReference>
<accession>A0NSF4</accession>
<gene>
    <name evidence="1" type="ORF">SIAM614_04955</name>
</gene>
<proteinExistence type="predicted"/>
<name>A0NSF4_ROSAI</name>
<dbReference type="AlphaFoldDB" id="A0NSF4"/>
<reference evidence="1 2" key="1">
    <citation type="submission" date="2006-05" db="EMBL/GenBank/DDBJ databases">
        <authorList>
            <person name="King G."/>
            <person name="Ferriera S."/>
            <person name="Johnson J."/>
            <person name="Kravitz S."/>
            <person name="Beeson K."/>
            <person name="Sutton G."/>
            <person name="Rogers Y.-H."/>
            <person name="Friedman R."/>
            <person name="Frazier M."/>
            <person name="Venter J.C."/>
        </authorList>
    </citation>
    <scope>NUCLEOTIDE SEQUENCE [LARGE SCALE GENOMIC DNA]</scope>
    <source>
        <strain evidence="2">ATCC 25650 / DSM 13394 / JCM 20685 / NBRC 16684 / NCIMB 2208 / IAM 12614 / B1</strain>
    </source>
</reference>
<evidence type="ECO:0000313" key="2">
    <source>
        <dbReference type="Proteomes" id="UP000004848"/>
    </source>
</evidence>
<dbReference type="OrthoDB" id="10008351at2"/>
<dbReference type="RefSeq" id="WP_006934276.1">
    <property type="nucleotide sequence ID" value="NZ_AAUW01000006.1"/>
</dbReference>
<dbReference type="EMBL" id="AAUW01000006">
    <property type="protein sequence ID" value="EAV44483.1"/>
    <property type="molecule type" value="Genomic_DNA"/>
</dbReference>
<dbReference type="GeneID" id="68846432"/>
<comment type="caution">
    <text evidence="1">The sequence shown here is derived from an EMBL/GenBank/DDBJ whole genome shotgun (WGS) entry which is preliminary data.</text>
</comment>
<protein>
    <submittedName>
        <fullName evidence="1">Uncharacterized protein</fullName>
    </submittedName>
</protein>